<dbReference type="eggNOG" id="ENOG50334UY">
    <property type="taxonomic scope" value="Bacteria"/>
</dbReference>
<reference evidence="3 4" key="1">
    <citation type="journal article" date="2005" name="Nucleic Acids Res.">
        <title>Genomic blueprint of Hahella chejuensis, a marine microbe producing an algicidal agent.</title>
        <authorList>
            <person name="Jeong H."/>
            <person name="Yim J.H."/>
            <person name="Lee C."/>
            <person name="Choi S.-H."/>
            <person name="Park Y.K."/>
            <person name="Yoon S.H."/>
            <person name="Hur C.-G."/>
            <person name="Kang H.-Y."/>
            <person name="Kim D."/>
            <person name="Lee H.H."/>
            <person name="Park K.H."/>
            <person name="Park S.-H."/>
            <person name="Park H.-S."/>
            <person name="Lee H.K."/>
            <person name="Oh T.K."/>
            <person name="Kim J.F."/>
        </authorList>
    </citation>
    <scope>NUCLEOTIDE SEQUENCE [LARGE SCALE GENOMIC DNA]</scope>
    <source>
        <strain evidence="3 4">KCTC 2396</strain>
    </source>
</reference>
<feature type="compositionally biased region" description="Basic and acidic residues" evidence="1">
    <location>
        <begin position="563"/>
        <end position="596"/>
    </location>
</feature>
<proteinExistence type="predicted"/>
<keyword evidence="4" id="KW-1185">Reference proteome</keyword>
<name>Q2SHF3_HAHCH</name>
<keyword evidence="2" id="KW-0472">Membrane</keyword>
<protein>
    <submittedName>
        <fullName evidence="3">Uncharacterized protein</fullName>
    </submittedName>
</protein>
<evidence type="ECO:0000256" key="1">
    <source>
        <dbReference type="SAM" id="MobiDB-lite"/>
    </source>
</evidence>
<dbReference type="EMBL" id="CP000155">
    <property type="protein sequence ID" value="ABC29921.1"/>
    <property type="molecule type" value="Genomic_DNA"/>
</dbReference>
<evidence type="ECO:0000313" key="4">
    <source>
        <dbReference type="Proteomes" id="UP000000238"/>
    </source>
</evidence>
<dbReference type="AlphaFoldDB" id="Q2SHF3"/>
<sequence length="596" mass="64531">MSTAASTTKPDQSKECVITNNCTSDIVILSPTTAQAPGDTQNASVYDQDLEILSLLEGGTVISQNGSGTVYLDQYYTDPNTKQQQYSLVYNLLASTSSWYFPVDNIGVMQNIFGTPVTFPAQTVTTAEQQSIANAATFYQTIAAYPTSQLTKNYEAAMNGAQTTAQGQADGSANSSDNVANSITNSVNAFFASTKGFQNVTLAGLVAVESYYSKFPFVWAQYDSTTYYLYSSDSKTTSFVGTLSLTKPSALDLSKPNAGYTCTFTPAKNPTDTSTVDVDSSQAKTLTYTNALFVDNVNADIPDVAVKGTFQLKRVFTQNPSDTQIIPVITGSIAGETCIGFDSPQLSTDQSSEFWNTLFHPKNSAQVFNSIMTIGGAVMMLHFAGSTLYGIFKWVKNRGKAKEPTTEDLFKQQQEALEKALNEKIDTAVQKLTNGQQNAPEDTESALDEINSERGSIDDNLNAINLEEGLKAEASTLEIQAQYESEMNGQQLEQLESSATSIKNSNDALNSATEENLHDVVTEQTSAFKDIQANTSALTESLDQTISSEQKAQIESNQAASEKVSEDIENSEKNAEEDAANDDPKAEDEIKPFEDF</sequence>
<evidence type="ECO:0000313" key="3">
    <source>
        <dbReference type="EMBL" id="ABC29921.1"/>
    </source>
</evidence>
<accession>Q2SHF3</accession>
<dbReference type="OrthoDB" id="7056529at2"/>
<feature type="region of interest" description="Disordered" evidence="1">
    <location>
        <begin position="542"/>
        <end position="596"/>
    </location>
</feature>
<evidence type="ECO:0000256" key="2">
    <source>
        <dbReference type="SAM" id="Phobius"/>
    </source>
</evidence>
<dbReference type="RefSeq" id="WP_011396990.1">
    <property type="nucleotide sequence ID" value="NC_007645.1"/>
</dbReference>
<organism evidence="3 4">
    <name type="scientific">Hahella chejuensis (strain KCTC 2396)</name>
    <dbReference type="NCBI Taxonomy" id="349521"/>
    <lineage>
        <taxon>Bacteria</taxon>
        <taxon>Pseudomonadati</taxon>
        <taxon>Pseudomonadota</taxon>
        <taxon>Gammaproteobacteria</taxon>
        <taxon>Oceanospirillales</taxon>
        <taxon>Hahellaceae</taxon>
        <taxon>Hahella</taxon>
    </lineage>
</organism>
<gene>
    <name evidence="3" type="ordered locus">HCH_03158</name>
</gene>
<dbReference type="STRING" id="349521.HCH_03158"/>
<dbReference type="KEGG" id="hch:HCH_03158"/>
<keyword evidence="2" id="KW-0812">Transmembrane</keyword>
<keyword evidence="2" id="KW-1133">Transmembrane helix</keyword>
<feature type="transmembrane region" description="Helical" evidence="2">
    <location>
        <begin position="371"/>
        <end position="392"/>
    </location>
</feature>
<feature type="compositionally biased region" description="Polar residues" evidence="1">
    <location>
        <begin position="542"/>
        <end position="560"/>
    </location>
</feature>
<dbReference type="Proteomes" id="UP000000238">
    <property type="component" value="Chromosome"/>
</dbReference>
<dbReference type="HOGENOM" id="CLU_457686_0_0_6"/>